<name>A0A2T1HWP5_9HYPH</name>
<evidence type="ECO:0000313" key="10">
    <source>
        <dbReference type="EMBL" id="PSC05929.1"/>
    </source>
</evidence>
<evidence type="ECO:0000256" key="6">
    <source>
        <dbReference type="ARBA" id="ARBA00023284"/>
    </source>
</evidence>
<feature type="domain" description="Glutaredoxin" evidence="9">
    <location>
        <begin position="16"/>
        <end position="80"/>
    </location>
</feature>
<evidence type="ECO:0000313" key="11">
    <source>
        <dbReference type="Proteomes" id="UP000239772"/>
    </source>
</evidence>
<evidence type="ECO:0000259" key="9">
    <source>
        <dbReference type="Pfam" id="PF00462"/>
    </source>
</evidence>
<feature type="binding site" evidence="8">
    <location>
        <position position="29"/>
    </location>
    <ligand>
        <name>[2Fe-2S] cluster</name>
        <dbReference type="ChEBI" id="CHEBI:190135"/>
        <note>ligand shared between dimeric partners</note>
    </ligand>
</feature>
<dbReference type="PANTHER" id="PTHR10293:SF72">
    <property type="entry name" value="MONOTHIOL GLUTAREDOXIN-S14, CHLOROPLASTIC"/>
    <property type="match status" value="1"/>
</dbReference>
<evidence type="ECO:0000256" key="7">
    <source>
        <dbReference type="PIRNR" id="PIRNR005894"/>
    </source>
</evidence>
<evidence type="ECO:0000256" key="8">
    <source>
        <dbReference type="PIRSR" id="PIRSR005894-2"/>
    </source>
</evidence>
<dbReference type="GO" id="GO:0015036">
    <property type="term" value="F:disulfide oxidoreductase activity"/>
    <property type="evidence" value="ECO:0007669"/>
    <property type="project" value="InterPro"/>
</dbReference>
<organism evidence="10 11">
    <name type="scientific">Alsobacter soli</name>
    <dbReference type="NCBI Taxonomy" id="2109933"/>
    <lineage>
        <taxon>Bacteria</taxon>
        <taxon>Pseudomonadati</taxon>
        <taxon>Pseudomonadota</taxon>
        <taxon>Alphaproteobacteria</taxon>
        <taxon>Hyphomicrobiales</taxon>
        <taxon>Alsobacteraceae</taxon>
        <taxon>Alsobacter</taxon>
    </lineage>
</organism>
<dbReference type="PROSITE" id="PS51354">
    <property type="entry name" value="GLUTAREDOXIN_2"/>
    <property type="match status" value="1"/>
</dbReference>
<dbReference type="InterPro" id="IPR002109">
    <property type="entry name" value="Glutaredoxin"/>
</dbReference>
<dbReference type="Pfam" id="PF00462">
    <property type="entry name" value="Glutaredoxin"/>
    <property type="match status" value="1"/>
</dbReference>
<dbReference type="PIRSF" id="PIRSF005894">
    <property type="entry name" value="Monothiol_GRX"/>
    <property type="match status" value="1"/>
</dbReference>
<dbReference type="InterPro" id="IPR033658">
    <property type="entry name" value="GRX_PICOT-like"/>
</dbReference>
<keyword evidence="3 8" id="KW-0479">Metal-binding</keyword>
<protein>
    <recommendedName>
        <fullName evidence="7">Glutaredoxin</fullName>
    </recommendedName>
</protein>
<dbReference type="GO" id="GO:0046872">
    <property type="term" value="F:metal ion binding"/>
    <property type="evidence" value="ECO:0007669"/>
    <property type="project" value="UniProtKB-KW"/>
</dbReference>
<proteinExistence type="inferred from homology"/>
<dbReference type="InterPro" id="IPR036249">
    <property type="entry name" value="Thioredoxin-like_sf"/>
</dbReference>
<accession>A0A2T1HWP5</accession>
<keyword evidence="4 8" id="KW-0408">Iron</keyword>
<dbReference type="Proteomes" id="UP000239772">
    <property type="component" value="Unassembled WGS sequence"/>
</dbReference>
<keyword evidence="6" id="KW-0676">Redox-active center</keyword>
<keyword evidence="11" id="KW-1185">Reference proteome</keyword>
<evidence type="ECO:0000256" key="1">
    <source>
        <dbReference type="ARBA" id="ARBA00009630"/>
    </source>
</evidence>
<keyword evidence="2 8" id="KW-0001">2Fe-2S</keyword>
<evidence type="ECO:0000256" key="5">
    <source>
        <dbReference type="ARBA" id="ARBA00023014"/>
    </source>
</evidence>
<reference evidence="11" key="1">
    <citation type="submission" date="2018-03" db="EMBL/GenBank/DDBJ databases">
        <authorList>
            <person name="Sun L."/>
            <person name="Liu H."/>
            <person name="Chen W."/>
            <person name="Huang K."/>
            <person name="Liu W."/>
            <person name="Gao X."/>
        </authorList>
    </citation>
    <scope>NUCLEOTIDE SEQUENCE [LARGE SCALE GENOMIC DNA]</scope>
    <source>
        <strain evidence="11">SH9</strain>
    </source>
</reference>
<dbReference type="RefSeq" id="WP_106335768.1">
    <property type="nucleotide sequence ID" value="NZ_PVZS01000005.1"/>
</dbReference>
<dbReference type="InterPro" id="IPR004480">
    <property type="entry name" value="Monothiol_GRX-rel"/>
</dbReference>
<dbReference type="CDD" id="cd03028">
    <property type="entry name" value="GRX_PICOT_like"/>
    <property type="match status" value="1"/>
</dbReference>
<comment type="similarity">
    <text evidence="1 7">Belongs to the glutaredoxin family. Monothiol subfamily.</text>
</comment>
<sequence>MSIQDTIKNEVTSNDVVLFMKGTPQFPMCGFSGQVVQILDYIGVPYKGVNVLEDEAIRQGIKDYANWPTIPQLYVKGEFIGGCDIVREMFQSGELQSHLAANGIPVKQGAGA</sequence>
<dbReference type="GO" id="GO:0051537">
    <property type="term" value="F:2 iron, 2 sulfur cluster binding"/>
    <property type="evidence" value="ECO:0007669"/>
    <property type="project" value="UniProtKB-KW"/>
</dbReference>
<dbReference type="PANTHER" id="PTHR10293">
    <property type="entry name" value="GLUTAREDOXIN FAMILY MEMBER"/>
    <property type="match status" value="1"/>
</dbReference>
<dbReference type="NCBIfam" id="TIGR00365">
    <property type="entry name" value="Grx4 family monothiol glutaredoxin"/>
    <property type="match status" value="1"/>
</dbReference>
<dbReference type="AlphaFoldDB" id="A0A2T1HWP5"/>
<comment type="caution">
    <text evidence="10">The sequence shown here is derived from an EMBL/GenBank/DDBJ whole genome shotgun (WGS) entry which is preliminary data.</text>
</comment>
<dbReference type="OrthoDB" id="9804115at2"/>
<dbReference type="InterPro" id="IPR014434">
    <property type="entry name" value="Monothiol_GRX"/>
</dbReference>
<evidence type="ECO:0000256" key="4">
    <source>
        <dbReference type="ARBA" id="ARBA00023004"/>
    </source>
</evidence>
<dbReference type="Gene3D" id="3.40.30.10">
    <property type="entry name" value="Glutaredoxin"/>
    <property type="match status" value="1"/>
</dbReference>
<keyword evidence="5 8" id="KW-0411">Iron-sulfur</keyword>
<dbReference type="EMBL" id="PVZS01000005">
    <property type="protein sequence ID" value="PSC05929.1"/>
    <property type="molecule type" value="Genomic_DNA"/>
</dbReference>
<gene>
    <name evidence="10" type="primary">grxD</name>
    <name evidence="10" type="ORF">SLNSH_06000</name>
</gene>
<evidence type="ECO:0000256" key="3">
    <source>
        <dbReference type="ARBA" id="ARBA00022723"/>
    </source>
</evidence>
<dbReference type="SUPFAM" id="SSF52833">
    <property type="entry name" value="Thioredoxin-like"/>
    <property type="match status" value="1"/>
</dbReference>
<dbReference type="FunFam" id="3.40.30.10:FF:000005">
    <property type="entry name" value="Glutaredoxin 5"/>
    <property type="match status" value="1"/>
</dbReference>
<evidence type="ECO:0000256" key="2">
    <source>
        <dbReference type="ARBA" id="ARBA00022714"/>
    </source>
</evidence>